<accession>A0A2G8JWL3</accession>
<organism evidence="3 4">
    <name type="scientific">Stichopus japonicus</name>
    <name type="common">Sea cucumber</name>
    <dbReference type="NCBI Taxonomy" id="307972"/>
    <lineage>
        <taxon>Eukaryota</taxon>
        <taxon>Metazoa</taxon>
        <taxon>Echinodermata</taxon>
        <taxon>Eleutherozoa</taxon>
        <taxon>Echinozoa</taxon>
        <taxon>Holothuroidea</taxon>
        <taxon>Aspidochirotacea</taxon>
        <taxon>Aspidochirotida</taxon>
        <taxon>Stichopodidae</taxon>
        <taxon>Apostichopus</taxon>
    </lineage>
</organism>
<feature type="compositionally biased region" description="Polar residues" evidence="2">
    <location>
        <begin position="513"/>
        <end position="522"/>
    </location>
</feature>
<feature type="compositionally biased region" description="Basic and acidic residues" evidence="2">
    <location>
        <begin position="51"/>
        <end position="62"/>
    </location>
</feature>
<feature type="compositionally biased region" description="Low complexity" evidence="2">
    <location>
        <begin position="374"/>
        <end position="383"/>
    </location>
</feature>
<feature type="region of interest" description="Disordered" evidence="2">
    <location>
        <begin position="136"/>
        <end position="302"/>
    </location>
</feature>
<evidence type="ECO:0000256" key="2">
    <source>
        <dbReference type="SAM" id="MobiDB-lite"/>
    </source>
</evidence>
<feature type="compositionally biased region" description="Polar residues" evidence="2">
    <location>
        <begin position="236"/>
        <end position="245"/>
    </location>
</feature>
<evidence type="ECO:0000313" key="3">
    <source>
        <dbReference type="EMBL" id="PIK40065.1"/>
    </source>
</evidence>
<evidence type="ECO:0000256" key="1">
    <source>
        <dbReference type="ARBA" id="ARBA00023125"/>
    </source>
</evidence>
<evidence type="ECO:0000313" key="4">
    <source>
        <dbReference type="Proteomes" id="UP000230750"/>
    </source>
</evidence>
<dbReference type="InterPro" id="IPR011010">
    <property type="entry name" value="DNA_brk_join_enz"/>
</dbReference>
<dbReference type="OrthoDB" id="8954815at2759"/>
<name>A0A2G8JWL3_STIJA</name>
<proteinExistence type="predicted"/>
<evidence type="ECO:0008006" key="5">
    <source>
        <dbReference type="Google" id="ProtNLM"/>
    </source>
</evidence>
<feature type="region of interest" description="Disordered" evidence="2">
    <location>
        <begin position="509"/>
        <end position="528"/>
    </location>
</feature>
<dbReference type="EMBL" id="MRZV01001167">
    <property type="protein sequence ID" value="PIK40065.1"/>
    <property type="molecule type" value="Genomic_DNA"/>
</dbReference>
<feature type="region of interest" description="Disordered" evidence="2">
    <location>
        <begin position="544"/>
        <end position="584"/>
    </location>
</feature>
<reference evidence="3 4" key="1">
    <citation type="journal article" date="2017" name="PLoS Biol.">
        <title>The sea cucumber genome provides insights into morphological evolution and visceral regeneration.</title>
        <authorList>
            <person name="Zhang X."/>
            <person name="Sun L."/>
            <person name="Yuan J."/>
            <person name="Sun Y."/>
            <person name="Gao Y."/>
            <person name="Zhang L."/>
            <person name="Li S."/>
            <person name="Dai H."/>
            <person name="Hamel J.F."/>
            <person name="Liu C."/>
            <person name="Yu Y."/>
            <person name="Liu S."/>
            <person name="Lin W."/>
            <person name="Guo K."/>
            <person name="Jin S."/>
            <person name="Xu P."/>
            <person name="Storey K.B."/>
            <person name="Huan P."/>
            <person name="Zhang T."/>
            <person name="Zhou Y."/>
            <person name="Zhang J."/>
            <person name="Lin C."/>
            <person name="Li X."/>
            <person name="Xing L."/>
            <person name="Huo D."/>
            <person name="Sun M."/>
            <person name="Wang L."/>
            <person name="Mercier A."/>
            <person name="Li F."/>
            <person name="Yang H."/>
            <person name="Xiang J."/>
        </authorList>
    </citation>
    <scope>NUCLEOTIDE SEQUENCE [LARGE SCALE GENOMIC DNA]</scope>
    <source>
        <strain evidence="3">Shaxun</strain>
        <tissue evidence="3">Muscle</tissue>
    </source>
</reference>
<dbReference type="InterPro" id="IPR010998">
    <property type="entry name" value="Integrase_recombinase_N"/>
</dbReference>
<gene>
    <name evidence="3" type="ORF">BSL78_23093</name>
</gene>
<feature type="compositionally biased region" description="Basic and acidic residues" evidence="2">
    <location>
        <begin position="568"/>
        <end position="579"/>
    </location>
</feature>
<feature type="region of interest" description="Disordered" evidence="2">
    <location>
        <begin position="1"/>
        <end position="95"/>
    </location>
</feature>
<dbReference type="SUPFAM" id="SSF47823">
    <property type="entry name" value="lambda integrase-like, N-terminal domain"/>
    <property type="match status" value="1"/>
</dbReference>
<feature type="compositionally biased region" description="Basic and acidic residues" evidence="2">
    <location>
        <begin position="200"/>
        <end position="211"/>
    </location>
</feature>
<keyword evidence="1" id="KW-0238">DNA-binding</keyword>
<feature type="compositionally biased region" description="Polar residues" evidence="2">
    <location>
        <begin position="169"/>
        <end position="178"/>
    </location>
</feature>
<sequence>MASSQPRQYPRYRKSGPPSKTRSTVFSKKAPLRGSPPQTRTAPLPVLVLPHAEEERDLEAHPEPQTSQQEVHPTGEVQDGDSHINPPPTAPRDVGILRRSKGCLPTYPHPTRGPAVPRVQVQGHRLPLHSATIWPLHGTQGFHQGNKGGPGSPPPKRGNGVRLPRRLVSTRQLPTRGSRQYKRHRLPPDETGVVNQCREIQPRAHSIDHILRGPSRPRQRHGLPDGRKNGKPSGHGQKNTRQSEYPSAHVAAPIGEDGELHRPSRPVQTQNEAAPAAPPQTLCPGSVVGGNANPTSNGASPVSHVVGRVGQDRGRATFPEPSPYNVDHDGCLPQRLGSGMGHTHSCRRMGGAREGSPYQYFRDGSGPEGRTSLGNPPNGPHCHGPVRQHHDRGVYQPSRGHSIPGPPTQDMGPARPLRLPSDRPTGVPPSRERQYTGRRTVQGVSRQWGMGALPNVVRPHIPPVRQAVRRHVRDGQERQTPDVLLQIPRPAGLEDRRPSRLMGGPLHVRLSPTGITPQNSHDASGRGSGHAFDRTLLAQSSMVPTHHRNAGGPTIQIPTGRQAPLPTERPHNPPRHHEPPSSCVETLRLSLQTAGFPPEVADIAVDARRQSTVKTYDSRLHRYYVWAGDNAADPVEASVDQVAAFLLELFREGKQISTIRNYRSAIAAVHSGFSDGSSVGTNPVLRQVLRGMFHRRPPRRRLAPSWALHEVLTTLAGSPYEPLHNAPLDKLTHKTLFLIAAASARRRSCLHALTLQRGFTRFEPGGVRLLPDPHFLPKNQSVTFTPNEIFLPSLSQASSIAEDKRWCPVRALKWYIERTKQLRTSDRLFILPRSPYTPASKDTISRWMADLIRAHTQPGEPVRAHDVRGHATSRAWFRGFPWKIL</sequence>
<dbReference type="PANTHER" id="PTHR33066">
    <property type="entry name" value="INTEGRASE_SAM-LIKE_N DOMAIN-CONTAINING PROTEIN"/>
    <property type="match status" value="1"/>
</dbReference>
<feature type="region of interest" description="Disordered" evidence="2">
    <location>
        <begin position="342"/>
        <end position="439"/>
    </location>
</feature>
<dbReference type="AlphaFoldDB" id="A0A2G8JWL3"/>
<dbReference type="Gene3D" id="1.10.150.130">
    <property type="match status" value="1"/>
</dbReference>
<dbReference type="SUPFAM" id="SSF56349">
    <property type="entry name" value="DNA breaking-rejoining enzymes"/>
    <property type="match status" value="1"/>
</dbReference>
<dbReference type="Proteomes" id="UP000230750">
    <property type="component" value="Unassembled WGS sequence"/>
</dbReference>
<dbReference type="GO" id="GO:0003677">
    <property type="term" value="F:DNA binding"/>
    <property type="evidence" value="ECO:0007669"/>
    <property type="project" value="UniProtKB-KW"/>
</dbReference>
<comment type="caution">
    <text evidence="3">The sequence shown here is derived from an EMBL/GenBank/DDBJ whole genome shotgun (WGS) entry which is preliminary data.</text>
</comment>
<protein>
    <recommendedName>
        <fullName evidence="5">Core-binding (CB) domain-containing protein</fullName>
    </recommendedName>
</protein>
<keyword evidence="4" id="KW-1185">Reference proteome</keyword>
<dbReference type="PANTHER" id="PTHR33066:SF2">
    <property type="entry name" value="FILAGGRIN-2-LIKE"/>
    <property type="match status" value="1"/>
</dbReference>